<dbReference type="RefSeq" id="WP_231002541.1">
    <property type="nucleotide sequence ID" value="NZ_JAJNEC010000003.1"/>
</dbReference>
<evidence type="ECO:0000313" key="2">
    <source>
        <dbReference type="EMBL" id="MCD2421636.1"/>
    </source>
</evidence>
<dbReference type="GO" id="GO:0016787">
    <property type="term" value="F:hydrolase activity"/>
    <property type="evidence" value="ECO:0007669"/>
    <property type="project" value="UniProtKB-KW"/>
</dbReference>
<gene>
    <name evidence="2" type="ORF">LQ567_02610</name>
</gene>
<name>A0ABS8PKV8_9BACT</name>
<dbReference type="EMBL" id="JAJNEC010000003">
    <property type="protein sequence ID" value="MCD2421636.1"/>
    <property type="molecule type" value="Genomic_DNA"/>
</dbReference>
<protein>
    <submittedName>
        <fullName evidence="2">Alpha/beta hydrolase</fullName>
    </submittedName>
</protein>
<evidence type="ECO:0000313" key="3">
    <source>
        <dbReference type="Proteomes" id="UP001199816"/>
    </source>
</evidence>
<reference evidence="2 3" key="1">
    <citation type="submission" date="2021-11" db="EMBL/GenBank/DDBJ databases">
        <title>Genomic of Niabella pedocola.</title>
        <authorList>
            <person name="Wu T."/>
        </authorList>
    </citation>
    <scope>NUCLEOTIDE SEQUENCE [LARGE SCALE GENOMIC DNA]</scope>
    <source>
        <strain evidence="2 3">JCM 31011</strain>
    </source>
</reference>
<feature type="domain" description="Serine aminopeptidase S33" evidence="1">
    <location>
        <begin position="76"/>
        <end position="184"/>
    </location>
</feature>
<sequence length="280" mass="31340">MKLQNFIKELYKTRIRLLALVSKERAGNNAFRLFCTPLGKAGYALSPLLQSAEQRSLLYGEQQLKGYCWNKGGARKLLIAHGFRSHTQRFEHLIPLLVEKGYEITAFDAPAHGRSGGKRINAIDYMQLVTQLTEQYGPFDAYIGHSFGGLAVTLAVSELPHNALIKIVLFAPAADTTGLAATFLQQMAIRDPQIQQSFFNNVTRLSGKDLNWFTIKRCLPALKSDILWIHDKQDPITPVAEAYEIQQMAPAHIHFIFTEGLGHSKIYRDAAVLEKVAGFL</sequence>
<dbReference type="PANTHER" id="PTHR43689">
    <property type="entry name" value="HYDROLASE"/>
    <property type="match status" value="1"/>
</dbReference>
<dbReference type="SUPFAM" id="SSF53474">
    <property type="entry name" value="alpha/beta-Hydrolases"/>
    <property type="match status" value="1"/>
</dbReference>
<keyword evidence="3" id="KW-1185">Reference proteome</keyword>
<organism evidence="2 3">
    <name type="scientific">Niabella pedocola</name>
    <dbReference type="NCBI Taxonomy" id="1752077"/>
    <lineage>
        <taxon>Bacteria</taxon>
        <taxon>Pseudomonadati</taxon>
        <taxon>Bacteroidota</taxon>
        <taxon>Chitinophagia</taxon>
        <taxon>Chitinophagales</taxon>
        <taxon>Chitinophagaceae</taxon>
        <taxon>Niabella</taxon>
    </lineage>
</organism>
<comment type="caution">
    <text evidence="2">The sequence shown here is derived from an EMBL/GenBank/DDBJ whole genome shotgun (WGS) entry which is preliminary data.</text>
</comment>
<dbReference type="InterPro" id="IPR022742">
    <property type="entry name" value="Hydrolase_4"/>
</dbReference>
<keyword evidence="2" id="KW-0378">Hydrolase</keyword>
<accession>A0ABS8PKV8</accession>
<dbReference type="Gene3D" id="3.40.50.1820">
    <property type="entry name" value="alpha/beta hydrolase"/>
    <property type="match status" value="1"/>
</dbReference>
<dbReference type="InterPro" id="IPR029058">
    <property type="entry name" value="AB_hydrolase_fold"/>
</dbReference>
<dbReference type="Pfam" id="PF12146">
    <property type="entry name" value="Hydrolase_4"/>
    <property type="match status" value="1"/>
</dbReference>
<evidence type="ECO:0000259" key="1">
    <source>
        <dbReference type="Pfam" id="PF12146"/>
    </source>
</evidence>
<proteinExistence type="predicted"/>
<dbReference type="PANTHER" id="PTHR43689:SF8">
    <property type="entry name" value="ALPHA_BETA-HYDROLASES SUPERFAMILY PROTEIN"/>
    <property type="match status" value="1"/>
</dbReference>
<dbReference type="Proteomes" id="UP001199816">
    <property type="component" value="Unassembled WGS sequence"/>
</dbReference>